<dbReference type="InterPro" id="IPR005893">
    <property type="entry name" value="PotA-like"/>
</dbReference>
<dbReference type="InterPro" id="IPR003593">
    <property type="entry name" value="AAA+_ATPase"/>
</dbReference>
<keyword evidence="1 7" id="KW-0813">Transport</keyword>
<dbReference type="EMBL" id="BSFN01000009">
    <property type="protein sequence ID" value="GLK90172.1"/>
    <property type="molecule type" value="Genomic_DNA"/>
</dbReference>
<accession>A0A9W6K783</accession>
<dbReference type="Pfam" id="PF08402">
    <property type="entry name" value="TOBE_2"/>
    <property type="match status" value="1"/>
</dbReference>
<dbReference type="GO" id="GO:0015847">
    <property type="term" value="P:putrescine transport"/>
    <property type="evidence" value="ECO:0007669"/>
    <property type="project" value="UniProtKB-ARBA"/>
</dbReference>
<comment type="caution">
    <text evidence="9">The sequence shown here is derived from an EMBL/GenBank/DDBJ whole genome shotgun (WGS) entry which is preliminary data.</text>
</comment>
<dbReference type="FunFam" id="3.40.50.300:FF:000133">
    <property type="entry name" value="Spermidine/putrescine import ATP-binding protein PotA"/>
    <property type="match status" value="1"/>
</dbReference>
<dbReference type="PROSITE" id="PS00211">
    <property type="entry name" value="ABC_TRANSPORTER_1"/>
    <property type="match status" value="1"/>
</dbReference>
<feature type="domain" description="ABC transporter" evidence="8">
    <location>
        <begin position="9"/>
        <end position="239"/>
    </location>
</feature>
<keyword evidence="2 7" id="KW-1003">Cell membrane</keyword>
<dbReference type="GO" id="GO:0015417">
    <property type="term" value="F:ABC-type polyamine transporter activity"/>
    <property type="evidence" value="ECO:0007669"/>
    <property type="project" value="UniProtKB-EC"/>
</dbReference>
<dbReference type="SUPFAM" id="SSF50331">
    <property type="entry name" value="MOP-like"/>
    <property type="match status" value="1"/>
</dbReference>
<dbReference type="InterPro" id="IPR050093">
    <property type="entry name" value="ABC_SmlMolc_Importer"/>
</dbReference>
<dbReference type="GO" id="GO:0016887">
    <property type="term" value="F:ATP hydrolysis activity"/>
    <property type="evidence" value="ECO:0007669"/>
    <property type="project" value="InterPro"/>
</dbReference>
<dbReference type="PROSITE" id="PS50893">
    <property type="entry name" value="ABC_TRANSPORTER_2"/>
    <property type="match status" value="1"/>
</dbReference>
<dbReference type="InterPro" id="IPR003439">
    <property type="entry name" value="ABC_transporter-like_ATP-bd"/>
</dbReference>
<evidence type="ECO:0000313" key="9">
    <source>
        <dbReference type="EMBL" id="GLK90172.1"/>
    </source>
</evidence>
<dbReference type="GO" id="GO:0005524">
    <property type="term" value="F:ATP binding"/>
    <property type="evidence" value="ECO:0007669"/>
    <property type="project" value="UniProtKB-KW"/>
</dbReference>
<keyword evidence="6 7" id="KW-0472">Membrane</keyword>
<dbReference type="Gene3D" id="2.40.50.100">
    <property type="match status" value="1"/>
</dbReference>
<evidence type="ECO:0000256" key="1">
    <source>
        <dbReference type="ARBA" id="ARBA00022448"/>
    </source>
</evidence>
<dbReference type="InterPro" id="IPR027417">
    <property type="entry name" value="P-loop_NTPase"/>
</dbReference>
<comment type="function">
    <text evidence="7">Part of the ABC transporter complex PotABCD involved in spermidine/putrescine import. Responsible for energy coupling to the transport system.</text>
</comment>
<evidence type="ECO:0000256" key="3">
    <source>
        <dbReference type="ARBA" id="ARBA00022741"/>
    </source>
</evidence>
<dbReference type="InterPro" id="IPR013611">
    <property type="entry name" value="Transp-assoc_OB_typ2"/>
</dbReference>
<comment type="subunit">
    <text evidence="7">The complex is composed of two ATP-binding proteins (PotA), two transmembrane proteins (PotB and PotC) and a solute-binding protein (PotD).</text>
</comment>
<sequence>MSVSPEHFVDLLQLGKSYGETRALSDLTLHIKRGEFLTLLGPSGSGKSTTLMMLAGFEQPSEGRILCNGQDITGLPADQRNFGVVFQGYALFPHMTVAQNIAYPLKVRKVAQADINERVGRMLERVGLAGKGGRNIKQLSGGQQQRVALARALIFEPPLLLLDEPLSALDRRLRQEMQVELARMHKEFGTTFVFVTHDQEEALALSDRVAVFNHGRLEQLGTPQEVYERPGSRFVANFLGDTNLLSVGDISRRDDALVCSYQSRPLWITQGVQQPLPAADGQSWLAIRPEHVDLQPLAQAGNGNGVVAQMQHLTYLGTHVNVDLRTPDAQPIALRIPVSHPLLNSLEPGQPYWCSWSKEHGHLLTH</sequence>
<dbReference type="AlphaFoldDB" id="A0A9W6K783"/>
<dbReference type="EC" id="7.6.2.11" evidence="7"/>
<comment type="catalytic activity">
    <reaction evidence="7">
        <text>ATP + H2O + polyamine-[polyamine-binding protein]Side 1 = ADP + phosphate + polyamineSide 2 + [polyamine-binding protein]Side 1.</text>
        <dbReference type="EC" id="7.6.2.11"/>
    </reaction>
</comment>
<keyword evidence="4 7" id="KW-0067">ATP-binding</keyword>
<keyword evidence="5 7" id="KW-1278">Translocase</keyword>
<protein>
    <recommendedName>
        <fullName evidence="7">Spermidine/putrescine import ATP-binding protein PotA</fullName>
        <ecNumber evidence="7">7.6.2.11</ecNumber>
    </recommendedName>
</protein>
<proteinExistence type="inferred from homology"/>
<dbReference type="Gene3D" id="3.40.50.300">
    <property type="entry name" value="P-loop containing nucleotide triphosphate hydrolases"/>
    <property type="match status" value="1"/>
</dbReference>
<dbReference type="Pfam" id="PF00005">
    <property type="entry name" value="ABC_tran"/>
    <property type="match status" value="1"/>
</dbReference>
<evidence type="ECO:0000313" key="10">
    <source>
        <dbReference type="Proteomes" id="UP001143328"/>
    </source>
</evidence>
<reference evidence="9" key="1">
    <citation type="journal article" date="2014" name="Int. J. Syst. Evol. Microbiol.">
        <title>Complete genome sequence of Corynebacterium casei LMG S-19264T (=DSM 44701T), isolated from a smear-ripened cheese.</title>
        <authorList>
            <consortium name="US DOE Joint Genome Institute (JGI-PGF)"/>
            <person name="Walter F."/>
            <person name="Albersmeier A."/>
            <person name="Kalinowski J."/>
            <person name="Ruckert C."/>
        </authorList>
    </citation>
    <scope>NUCLEOTIDE SEQUENCE</scope>
    <source>
        <strain evidence="9">VKM B-2935</strain>
    </source>
</reference>
<keyword evidence="10" id="KW-1185">Reference proteome</keyword>
<dbReference type="SMART" id="SM00382">
    <property type="entry name" value="AAA"/>
    <property type="match status" value="1"/>
</dbReference>
<evidence type="ECO:0000259" key="8">
    <source>
        <dbReference type="PROSITE" id="PS50893"/>
    </source>
</evidence>
<keyword evidence="3 7" id="KW-0547">Nucleotide-binding</keyword>
<evidence type="ECO:0000256" key="6">
    <source>
        <dbReference type="ARBA" id="ARBA00023136"/>
    </source>
</evidence>
<gene>
    <name evidence="7" type="primary">potA</name>
    <name evidence="9" type="ORF">GCM10017655_32340</name>
</gene>
<dbReference type="SUPFAM" id="SSF52540">
    <property type="entry name" value="P-loop containing nucleoside triphosphate hydrolases"/>
    <property type="match status" value="1"/>
</dbReference>
<organism evidence="9 10">
    <name type="scientific">Pseudomonas turukhanskensis</name>
    <dbReference type="NCBI Taxonomy" id="1806536"/>
    <lineage>
        <taxon>Bacteria</taxon>
        <taxon>Pseudomonadati</taxon>
        <taxon>Pseudomonadota</taxon>
        <taxon>Gammaproteobacteria</taxon>
        <taxon>Pseudomonadales</taxon>
        <taxon>Pseudomonadaceae</taxon>
        <taxon>Pseudomonas</taxon>
    </lineage>
</organism>
<reference evidence="9" key="2">
    <citation type="submission" date="2023-01" db="EMBL/GenBank/DDBJ databases">
        <authorList>
            <person name="Sun Q."/>
            <person name="Evtushenko L."/>
        </authorList>
    </citation>
    <scope>NUCLEOTIDE SEQUENCE</scope>
    <source>
        <strain evidence="9">VKM B-2935</strain>
    </source>
</reference>
<evidence type="ECO:0000256" key="7">
    <source>
        <dbReference type="RuleBase" id="RU364083"/>
    </source>
</evidence>
<dbReference type="GO" id="GO:0043190">
    <property type="term" value="C:ATP-binding cassette (ABC) transporter complex"/>
    <property type="evidence" value="ECO:0007669"/>
    <property type="project" value="InterPro"/>
</dbReference>
<dbReference type="NCBIfam" id="TIGR01187">
    <property type="entry name" value="potA"/>
    <property type="match status" value="1"/>
</dbReference>
<dbReference type="InterPro" id="IPR017871">
    <property type="entry name" value="ABC_transporter-like_CS"/>
</dbReference>
<name>A0A9W6K783_9PSED</name>
<dbReference type="RefSeq" id="WP_271196354.1">
    <property type="nucleotide sequence ID" value="NZ_BSFN01000009.1"/>
</dbReference>
<dbReference type="PANTHER" id="PTHR42781:SF4">
    <property type="entry name" value="SPERMIDINE_PUTRESCINE IMPORT ATP-BINDING PROTEIN POTA"/>
    <property type="match status" value="1"/>
</dbReference>
<comment type="similarity">
    <text evidence="7">Belongs to the ABC transporter superfamily. Spermidine/putrescine importer (TC 3.A.1.11.1) family.</text>
</comment>
<dbReference type="InterPro" id="IPR008995">
    <property type="entry name" value="Mo/tungstate-bd_C_term_dom"/>
</dbReference>
<evidence type="ECO:0000256" key="4">
    <source>
        <dbReference type="ARBA" id="ARBA00022840"/>
    </source>
</evidence>
<evidence type="ECO:0000256" key="2">
    <source>
        <dbReference type="ARBA" id="ARBA00022475"/>
    </source>
</evidence>
<dbReference type="Proteomes" id="UP001143328">
    <property type="component" value="Unassembled WGS sequence"/>
</dbReference>
<dbReference type="PANTHER" id="PTHR42781">
    <property type="entry name" value="SPERMIDINE/PUTRESCINE IMPORT ATP-BINDING PROTEIN POTA"/>
    <property type="match status" value="1"/>
</dbReference>
<evidence type="ECO:0000256" key="5">
    <source>
        <dbReference type="ARBA" id="ARBA00022967"/>
    </source>
</evidence>